<keyword evidence="1" id="KW-0472">Membrane</keyword>
<reference evidence="2 3" key="1">
    <citation type="journal article" date="2016" name="Nat. Commun.">
        <title>Thousands of microbial genomes shed light on interconnected biogeochemical processes in an aquifer system.</title>
        <authorList>
            <person name="Anantharaman K."/>
            <person name="Brown C.T."/>
            <person name="Hug L.A."/>
            <person name="Sharon I."/>
            <person name="Castelle C.J."/>
            <person name="Probst A.J."/>
            <person name="Thomas B.C."/>
            <person name="Singh A."/>
            <person name="Wilkins M.J."/>
            <person name="Karaoz U."/>
            <person name="Brodie E.L."/>
            <person name="Williams K.H."/>
            <person name="Hubbard S.S."/>
            <person name="Banfield J.F."/>
        </authorList>
    </citation>
    <scope>NUCLEOTIDE SEQUENCE [LARGE SCALE GENOMIC DNA]</scope>
</reference>
<proteinExistence type="predicted"/>
<dbReference type="AlphaFoldDB" id="A0A1G1VB99"/>
<keyword evidence="1" id="KW-1133">Transmembrane helix</keyword>
<evidence type="ECO:0000313" key="3">
    <source>
        <dbReference type="Proteomes" id="UP000178659"/>
    </source>
</evidence>
<feature type="transmembrane region" description="Helical" evidence="1">
    <location>
        <begin position="85"/>
        <end position="104"/>
    </location>
</feature>
<protein>
    <recommendedName>
        <fullName evidence="4">Rod shape-determining protein MreD</fullName>
    </recommendedName>
</protein>
<feature type="transmembrane region" description="Helical" evidence="1">
    <location>
        <begin position="116"/>
        <end position="133"/>
    </location>
</feature>
<name>A0A1G1VB99_9BACT</name>
<accession>A0A1G1VB99</accession>
<comment type="caution">
    <text evidence="2">The sequence shown here is derived from an EMBL/GenBank/DDBJ whole genome shotgun (WGS) entry which is preliminary data.</text>
</comment>
<dbReference type="EMBL" id="MHCC01000025">
    <property type="protein sequence ID" value="OGY12698.1"/>
    <property type="molecule type" value="Genomic_DNA"/>
</dbReference>
<gene>
    <name evidence="2" type="ORF">A3A77_00185</name>
</gene>
<evidence type="ECO:0008006" key="4">
    <source>
        <dbReference type="Google" id="ProtNLM"/>
    </source>
</evidence>
<evidence type="ECO:0000313" key="2">
    <source>
        <dbReference type="EMBL" id="OGY12698.1"/>
    </source>
</evidence>
<evidence type="ECO:0000256" key="1">
    <source>
        <dbReference type="SAM" id="Phobius"/>
    </source>
</evidence>
<organism evidence="2 3">
    <name type="scientific">Candidatus Blackburnbacteria bacterium RIFCSPLOWO2_01_FULL_40_20</name>
    <dbReference type="NCBI Taxonomy" id="1797519"/>
    <lineage>
        <taxon>Bacteria</taxon>
        <taxon>Candidatus Blackburniibacteriota</taxon>
    </lineage>
</organism>
<dbReference type="Proteomes" id="UP000178659">
    <property type="component" value="Unassembled WGS sequence"/>
</dbReference>
<keyword evidence="1" id="KW-0812">Transmembrane</keyword>
<sequence length="144" mass="16160">MRSRLFVILSLVFALLQGPILPSIFFEEILVVIFSLSNSVSKSALPLFLAGLFLDLLQNQKLGVTSIIFLSTAVFIHYSKSQVRYQTTGGLVYLLFSVFALEMLRSKLVFASNLELPILGSLVFSFLVFYFAWQPQTEGGIRIK</sequence>
<feature type="transmembrane region" description="Helical" evidence="1">
    <location>
        <begin position="61"/>
        <end position="79"/>
    </location>
</feature>